<protein>
    <submittedName>
        <fullName evidence="1">Uncharacterized protein</fullName>
    </submittedName>
</protein>
<sequence length="29" mass="3397">MRAWLVKLRSEQRLLCVWQQELGRGAVAV</sequence>
<dbReference type="EMBL" id="GBRH01234404">
    <property type="protein sequence ID" value="JAD63491.1"/>
    <property type="molecule type" value="Transcribed_RNA"/>
</dbReference>
<organism evidence="1">
    <name type="scientific">Arundo donax</name>
    <name type="common">Giant reed</name>
    <name type="synonym">Donax arundinaceus</name>
    <dbReference type="NCBI Taxonomy" id="35708"/>
    <lineage>
        <taxon>Eukaryota</taxon>
        <taxon>Viridiplantae</taxon>
        <taxon>Streptophyta</taxon>
        <taxon>Embryophyta</taxon>
        <taxon>Tracheophyta</taxon>
        <taxon>Spermatophyta</taxon>
        <taxon>Magnoliopsida</taxon>
        <taxon>Liliopsida</taxon>
        <taxon>Poales</taxon>
        <taxon>Poaceae</taxon>
        <taxon>PACMAD clade</taxon>
        <taxon>Arundinoideae</taxon>
        <taxon>Arundineae</taxon>
        <taxon>Arundo</taxon>
    </lineage>
</organism>
<reference evidence="1" key="1">
    <citation type="submission" date="2014-09" db="EMBL/GenBank/DDBJ databases">
        <authorList>
            <person name="Magalhaes I.L.F."/>
            <person name="Oliveira U."/>
            <person name="Santos F.R."/>
            <person name="Vidigal T.H.D.A."/>
            <person name="Brescovit A.D."/>
            <person name="Santos A.J."/>
        </authorList>
    </citation>
    <scope>NUCLEOTIDE SEQUENCE</scope>
    <source>
        <tissue evidence="1">Shoot tissue taken approximately 20 cm above the soil surface</tissue>
    </source>
</reference>
<accession>A0A0A9BJE5</accession>
<evidence type="ECO:0000313" key="1">
    <source>
        <dbReference type="EMBL" id="JAD63491.1"/>
    </source>
</evidence>
<reference evidence="1" key="2">
    <citation type="journal article" date="2015" name="Data Brief">
        <title>Shoot transcriptome of the giant reed, Arundo donax.</title>
        <authorList>
            <person name="Barrero R.A."/>
            <person name="Guerrero F.D."/>
            <person name="Moolhuijzen P."/>
            <person name="Goolsby J.A."/>
            <person name="Tidwell J."/>
            <person name="Bellgard S.E."/>
            <person name="Bellgard M.I."/>
        </authorList>
    </citation>
    <scope>NUCLEOTIDE SEQUENCE</scope>
    <source>
        <tissue evidence="1">Shoot tissue taken approximately 20 cm above the soil surface</tissue>
    </source>
</reference>
<name>A0A0A9BJE5_ARUDO</name>
<dbReference type="AlphaFoldDB" id="A0A0A9BJE5"/>
<proteinExistence type="predicted"/>